<keyword evidence="2" id="KW-0285">Flavoprotein</keyword>
<dbReference type="InterPro" id="IPR016169">
    <property type="entry name" value="FAD-bd_PCMH_sub2"/>
</dbReference>
<gene>
    <name evidence="5" type="ORF">BO87DRAFT_463797</name>
</gene>
<dbReference type="Gene3D" id="3.30.465.10">
    <property type="match status" value="1"/>
</dbReference>
<dbReference type="PANTHER" id="PTHR42973">
    <property type="entry name" value="BINDING OXIDOREDUCTASE, PUTATIVE (AFU_ORTHOLOGUE AFUA_1G17690)-RELATED"/>
    <property type="match status" value="1"/>
</dbReference>
<accession>A0A318Y2A4</accession>
<dbReference type="SUPFAM" id="SSF56176">
    <property type="entry name" value="FAD-binding/transporter-associated domain-like"/>
    <property type="match status" value="1"/>
</dbReference>
<evidence type="ECO:0000256" key="4">
    <source>
        <dbReference type="ARBA" id="ARBA00023002"/>
    </source>
</evidence>
<dbReference type="RefSeq" id="XP_025473949.1">
    <property type="nucleotide sequence ID" value="XM_025629258.1"/>
</dbReference>
<evidence type="ECO:0000313" key="5">
    <source>
        <dbReference type="EMBL" id="PYH28471.1"/>
    </source>
</evidence>
<dbReference type="InterPro" id="IPR036318">
    <property type="entry name" value="FAD-bd_PCMH-like_sf"/>
</dbReference>
<evidence type="ECO:0000256" key="1">
    <source>
        <dbReference type="ARBA" id="ARBA00005466"/>
    </source>
</evidence>
<dbReference type="GO" id="GO:0050660">
    <property type="term" value="F:flavin adenine dinucleotide binding"/>
    <property type="evidence" value="ECO:0007669"/>
    <property type="project" value="InterPro"/>
</dbReference>
<keyword evidence="6" id="KW-1185">Reference proteome</keyword>
<dbReference type="PANTHER" id="PTHR42973:SF32">
    <property type="entry name" value="FAD-LINKED OXIDOREDUCTASE AFOF"/>
    <property type="match status" value="1"/>
</dbReference>
<reference evidence="5" key="1">
    <citation type="submission" date="2016-12" db="EMBL/GenBank/DDBJ databases">
        <title>The genomes of Aspergillus section Nigri reveals drivers in fungal speciation.</title>
        <authorList>
            <consortium name="DOE Joint Genome Institute"/>
            <person name="Vesth T.C."/>
            <person name="Nybo J."/>
            <person name="Theobald S."/>
            <person name="Brandl J."/>
            <person name="Frisvad J.C."/>
            <person name="Nielsen K.F."/>
            <person name="Lyhne E.K."/>
            <person name="Kogle M.E."/>
            <person name="Kuo A."/>
            <person name="Riley R."/>
            <person name="Clum A."/>
            <person name="Nolan M."/>
            <person name="Lipzen A."/>
            <person name="Salamov A."/>
            <person name="Henrissat B."/>
            <person name="Wiebenga A."/>
            <person name="De Vries R.P."/>
            <person name="Grigoriev I.V."/>
            <person name="Mortensen U.H."/>
            <person name="Andersen M.R."/>
            <person name="Baker S.E."/>
        </authorList>
    </citation>
    <scope>NUCLEOTIDE SEQUENCE [LARGE SCALE GENOMIC DNA]</scope>
    <source>
        <strain evidence="5">CBS 115656</strain>
    </source>
</reference>
<dbReference type="Gene3D" id="3.40.462.20">
    <property type="match status" value="1"/>
</dbReference>
<evidence type="ECO:0000256" key="2">
    <source>
        <dbReference type="ARBA" id="ARBA00022630"/>
    </source>
</evidence>
<evidence type="ECO:0008006" key="7">
    <source>
        <dbReference type="Google" id="ProtNLM"/>
    </source>
</evidence>
<evidence type="ECO:0000256" key="3">
    <source>
        <dbReference type="ARBA" id="ARBA00022827"/>
    </source>
</evidence>
<organism evidence="5 6">
    <name type="scientific">Aspergillus neoniger (strain CBS 115656)</name>
    <dbReference type="NCBI Taxonomy" id="1448310"/>
    <lineage>
        <taxon>Eukaryota</taxon>
        <taxon>Fungi</taxon>
        <taxon>Dikarya</taxon>
        <taxon>Ascomycota</taxon>
        <taxon>Pezizomycotina</taxon>
        <taxon>Eurotiomycetes</taxon>
        <taxon>Eurotiomycetidae</taxon>
        <taxon>Eurotiales</taxon>
        <taxon>Aspergillaceae</taxon>
        <taxon>Aspergillus</taxon>
        <taxon>Aspergillus subgen. Circumdati</taxon>
    </lineage>
</organism>
<name>A0A318Y2A4_ASPNB</name>
<proteinExistence type="inferred from homology"/>
<keyword evidence="3" id="KW-0274">FAD</keyword>
<comment type="similarity">
    <text evidence="1">Belongs to the oxygen-dependent FAD-linked oxidoreductase family.</text>
</comment>
<protein>
    <recommendedName>
        <fullName evidence="7">FAD-binding PCMH-type domain-containing protein</fullName>
    </recommendedName>
</protein>
<dbReference type="GeneID" id="37131714"/>
<evidence type="ECO:0000313" key="6">
    <source>
        <dbReference type="Proteomes" id="UP000247647"/>
    </source>
</evidence>
<dbReference type="GO" id="GO:0016491">
    <property type="term" value="F:oxidoreductase activity"/>
    <property type="evidence" value="ECO:0007669"/>
    <property type="project" value="UniProtKB-KW"/>
</dbReference>
<sequence>MGMTLGGGIDSLQGLHGLHRLLLDSLETVRRVTAMGDLIEVSDTKYPELCVGLPFAGSNLGVVTTATCCTHRATNGSLVTNVNFIFVATEHAAILQALSSVDETLPPELKLTPAVAYNRTIGQPLVPANTICYGPQEQALGLLSPFNSLLPVMSRSYWLSHTDTFAWESGPSHAVIGYGSSSPTDRDAYVRGSQPQRFCTEIDAQAAAISSDGTQEPALKTQSTPSFKNLAAISSIPAASTNWPFM</sequence>
<dbReference type="AlphaFoldDB" id="A0A318Y2A4"/>
<dbReference type="EMBL" id="KZ821511">
    <property type="protein sequence ID" value="PYH28471.1"/>
    <property type="molecule type" value="Genomic_DNA"/>
</dbReference>
<dbReference type="Proteomes" id="UP000247647">
    <property type="component" value="Unassembled WGS sequence"/>
</dbReference>
<keyword evidence="4" id="KW-0560">Oxidoreductase</keyword>
<dbReference type="InterPro" id="IPR050416">
    <property type="entry name" value="FAD-linked_Oxidoreductase"/>
</dbReference>